<keyword evidence="8 10" id="KW-0320">Glycogen biosynthesis</keyword>
<accession>A0A0C5VC15</accession>
<dbReference type="InterPro" id="IPR017853">
    <property type="entry name" value="GH"/>
</dbReference>
<comment type="catalytic activity">
    <reaction evidence="1 10">
        <text>Transfers a segment of a (1-&gt;4)-alpha-D-glucan chain to a primary hydroxy group in a similar glucan chain.</text>
        <dbReference type="EC" id="2.4.1.18"/>
    </reaction>
</comment>
<dbReference type="Gene3D" id="2.60.40.1180">
    <property type="entry name" value="Golgi alpha-mannosidase II"/>
    <property type="match status" value="1"/>
</dbReference>
<evidence type="ECO:0000313" key="13">
    <source>
        <dbReference type="EMBL" id="AJQ96895.1"/>
    </source>
</evidence>
<protein>
    <recommendedName>
        <fullName evidence="10">1,4-alpha-glucan branching enzyme GlgB</fullName>
        <ecNumber evidence="10">2.4.1.18</ecNumber>
    </recommendedName>
    <alternativeName>
        <fullName evidence="10">1,4-alpha-D-glucan:1,4-alpha-D-glucan 6-glucosyl-transferase</fullName>
    </alternativeName>
    <alternativeName>
        <fullName evidence="10">Alpha-(1-&gt;4)-glucan branching enzyme</fullName>
    </alternativeName>
    <alternativeName>
        <fullName evidence="10">Glycogen branching enzyme</fullName>
        <shortName evidence="10">BE</shortName>
    </alternativeName>
</protein>
<evidence type="ECO:0000259" key="12">
    <source>
        <dbReference type="SMART" id="SM00642"/>
    </source>
</evidence>
<dbReference type="SUPFAM" id="SSF81296">
    <property type="entry name" value="E set domains"/>
    <property type="match status" value="2"/>
</dbReference>
<keyword evidence="7 10" id="KW-0808">Transferase</keyword>
<dbReference type="SUPFAM" id="SSF51011">
    <property type="entry name" value="Glycosyl hydrolase domain"/>
    <property type="match status" value="1"/>
</dbReference>
<dbReference type="FunFam" id="3.20.20.80:FF:000003">
    <property type="entry name" value="1,4-alpha-glucan branching enzyme GlgB"/>
    <property type="match status" value="1"/>
</dbReference>
<dbReference type="NCBIfam" id="NF008967">
    <property type="entry name" value="PRK12313.1"/>
    <property type="match status" value="1"/>
</dbReference>
<dbReference type="InterPro" id="IPR014756">
    <property type="entry name" value="Ig_E-set"/>
</dbReference>
<dbReference type="GO" id="GO:0005829">
    <property type="term" value="C:cytosol"/>
    <property type="evidence" value="ECO:0007669"/>
    <property type="project" value="TreeGrafter"/>
</dbReference>
<dbReference type="CDD" id="cd11322">
    <property type="entry name" value="AmyAc_Glg_BE"/>
    <property type="match status" value="1"/>
</dbReference>
<dbReference type="AlphaFoldDB" id="A0A0C5VC15"/>
<evidence type="ECO:0000256" key="7">
    <source>
        <dbReference type="ARBA" id="ARBA00022679"/>
    </source>
</evidence>
<dbReference type="EC" id="2.4.1.18" evidence="10"/>
<comment type="pathway">
    <text evidence="3 10">Glycan biosynthesis; glycogen biosynthesis.</text>
</comment>
<dbReference type="Proteomes" id="UP000032266">
    <property type="component" value="Chromosome"/>
</dbReference>
<dbReference type="InterPro" id="IPR004193">
    <property type="entry name" value="Glyco_hydro_13_N"/>
</dbReference>
<dbReference type="GO" id="GO:0043169">
    <property type="term" value="F:cation binding"/>
    <property type="evidence" value="ECO:0007669"/>
    <property type="project" value="InterPro"/>
</dbReference>
<name>A0A0C5VC15_9GAMM</name>
<dbReference type="FunFam" id="2.60.40.1180:FF:000002">
    <property type="entry name" value="1,4-alpha-glucan branching enzyme GlgB"/>
    <property type="match status" value="1"/>
</dbReference>
<evidence type="ECO:0000256" key="2">
    <source>
        <dbReference type="ARBA" id="ARBA00002953"/>
    </source>
</evidence>
<evidence type="ECO:0000256" key="9">
    <source>
        <dbReference type="ARBA" id="ARBA00023277"/>
    </source>
</evidence>
<keyword evidence="14" id="KW-1185">Reference proteome</keyword>
<dbReference type="InterPro" id="IPR044143">
    <property type="entry name" value="GlgB_N_E_set_prok"/>
</dbReference>
<dbReference type="Gene3D" id="2.60.40.10">
    <property type="entry name" value="Immunoglobulins"/>
    <property type="match status" value="1"/>
</dbReference>
<keyword evidence="6 10" id="KW-0328">Glycosyltransferase</keyword>
<dbReference type="EMBL" id="CP007142">
    <property type="protein sequence ID" value="AJQ96895.1"/>
    <property type="molecule type" value="Genomic_DNA"/>
</dbReference>
<evidence type="ECO:0000256" key="3">
    <source>
        <dbReference type="ARBA" id="ARBA00004964"/>
    </source>
</evidence>
<dbReference type="PANTHER" id="PTHR43651">
    <property type="entry name" value="1,4-ALPHA-GLUCAN-BRANCHING ENZYME"/>
    <property type="match status" value="1"/>
</dbReference>
<dbReference type="PIRSF" id="PIRSF000463">
    <property type="entry name" value="GlgB"/>
    <property type="match status" value="1"/>
</dbReference>
<dbReference type="Pfam" id="PF02922">
    <property type="entry name" value="CBM_48"/>
    <property type="match status" value="1"/>
</dbReference>
<feature type="active site" description="Nucleophile" evidence="10 11">
    <location>
        <position position="400"/>
    </location>
</feature>
<evidence type="ECO:0000256" key="6">
    <source>
        <dbReference type="ARBA" id="ARBA00022676"/>
    </source>
</evidence>
<organism evidence="13 14">
    <name type="scientific">Gynuella sunshinyii YC6258</name>
    <dbReference type="NCBI Taxonomy" id="1445510"/>
    <lineage>
        <taxon>Bacteria</taxon>
        <taxon>Pseudomonadati</taxon>
        <taxon>Pseudomonadota</taxon>
        <taxon>Gammaproteobacteria</taxon>
        <taxon>Oceanospirillales</taxon>
        <taxon>Saccharospirillaceae</taxon>
        <taxon>Gynuella</taxon>
    </lineage>
</organism>
<dbReference type="Pfam" id="PF02806">
    <property type="entry name" value="Alpha-amylase_C"/>
    <property type="match status" value="1"/>
</dbReference>
<dbReference type="HAMAP" id="MF_00685">
    <property type="entry name" value="GlgB"/>
    <property type="match status" value="1"/>
</dbReference>
<dbReference type="GO" id="GO:0004553">
    <property type="term" value="F:hydrolase activity, hydrolyzing O-glycosyl compounds"/>
    <property type="evidence" value="ECO:0007669"/>
    <property type="project" value="InterPro"/>
</dbReference>
<feature type="active site" description="Proton donor" evidence="10 11">
    <location>
        <position position="453"/>
    </location>
</feature>
<proteinExistence type="inferred from homology"/>
<dbReference type="GO" id="GO:0005978">
    <property type="term" value="P:glycogen biosynthetic process"/>
    <property type="evidence" value="ECO:0007669"/>
    <property type="project" value="UniProtKB-UniRule"/>
</dbReference>
<dbReference type="InterPro" id="IPR006047">
    <property type="entry name" value="GH13_cat_dom"/>
</dbReference>
<dbReference type="GO" id="GO:0003844">
    <property type="term" value="F:1,4-alpha-glucan branching enzyme activity"/>
    <property type="evidence" value="ECO:0007669"/>
    <property type="project" value="UniProtKB-UniRule"/>
</dbReference>
<dbReference type="HOGENOM" id="CLU_004245_3_2_6"/>
<dbReference type="SUPFAM" id="SSF51445">
    <property type="entry name" value="(Trans)glycosidases"/>
    <property type="match status" value="1"/>
</dbReference>
<reference evidence="13 14" key="1">
    <citation type="submission" date="2014-01" db="EMBL/GenBank/DDBJ databases">
        <title>Full genme sequencing of cellulolytic bacterium Gynuella sunshinyii YC6258T gen. nov., sp. nov.</title>
        <authorList>
            <person name="Khan H."/>
            <person name="Chung E.J."/>
            <person name="Chung Y.R."/>
        </authorList>
    </citation>
    <scope>NUCLEOTIDE SEQUENCE [LARGE SCALE GENOMIC DNA]</scope>
    <source>
        <strain evidence="13 14">YC6258</strain>
    </source>
</reference>
<dbReference type="OrthoDB" id="9800174at2"/>
<evidence type="ECO:0000256" key="8">
    <source>
        <dbReference type="ARBA" id="ARBA00023056"/>
    </source>
</evidence>
<comment type="similarity">
    <text evidence="4 10">Belongs to the glycosyl hydrolase 13 family. GlgB subfamily.</text>
</comment>
<dbReference type="NCBIfam" id="TIGR01515">
    <property type="entry name" value="branching_enzym"/>
    <property type="match status" value="1"/>
</dbReference>
<evidence type="ECO:0000256" key="4">
    <source>
        <dbReference type="ARBA" id="ARBA00009000"/>
    </source>
</evidence>
<dbReference type="InterPro" id="IPR037439">
    <property type="entry name" value="Branching_enzy"/>
</dbReference>
<comment type="subunit">
    <text evidence="10">Monomer.</text>
</comment>
<dbReference type="STRING" id="1445510.YC6258_04863"/>
<evidence type="ECO:0000256" key="10">
    <source>
        <dbReference type="HAMAP-Rule" id="MF_00685"/>
    </source>
</evidence>
<feature type="domain" description="Glycosyl hydrolase family 13 catalytic" evidence="12">
    <location>
        <begin position="244"/>
        <end position="603"/>
    </location>
</feature>
<evidence type="ECO:0000256" key="5">
    <source>
        <dbReference type="ARBA" id="ARBA00022600"/>
    </source>
</evidence>
<dbReference type="KEGG" id="gsn:YC6258_04863"/>
<dbReference type="CDD" id="cd02855">
    <property type="entry name" value="E_set_GBE_prok_N"/>
    <property type="match status" value="1"/>
</dbReference>
<dbReference type="Pfam" id="PF22019">
    <property type="entry name" value="GlgB_N"/>
    <property type="match status" value="1"/>
</dbReference>
<dbReference type="InterPro" id="IPR006048">
    <property type="entry name" value="A-amylase/branching_C"/>
</dbReference>
<evidence type="ECO:0000256" key="1">
    <source>
        <dbReference type="ARBA" id="ARBA00000826"/>
    </source>
</evidence>
<dbReference type="InterPro" id="IPR006407">
    <property type="entry name" value="GlgB"/>
</dbReference>
<dbReference type="PANTHER" id="PTHR43651:SF3">
    <property type="entry name" value="1,4-ALPHA-GLUCAN-BRANCHING ENZYME"/>
    <property type="match status" value="1"/>
</dbReference>
<dbReference type="NCBIfam" id="NF003811">
    <property type="entry name" value="PRK05402.1"/>
    <property type="match status" value="1"/>
</dbReference>
<evidence type="ECO:0000256" key="11">
    <source>
        <dbReference type="PIRSR" id="PIRSR000463-1"/>
    </source>
</evidence>
<dbReference type="InterPro" id="IPR054169">
    <property type="entry name" value="GlgB_N"/>
</dbReference>
<dbReference type="Pfam" id="PF00128">
    <property type="entry name" value="Alpha-amylase"/>
    <property type="match status" value="1"/>
</dbReference>
<comment type="function">
    <text evidence="2 10">Catalyzes the formation of the alpha-1,6-glucosidic linkages in glycogen by scission of a 1,4-alpha-linked oligosaccharide from growing alpha-1,4-glucan chains and the subsequent attachment of the oligosaccharide to the alpha-1,6 position.</text>
</comment>
<evidence type="ECO:0000313" key="14">
    <source>
        <dbReference type="Proteomes" id="UP000032266"/>
    </source>
</evidence>
<dbReference type="Gene3D" id="3.20.20.80">
    <property type="entry name" value="Glycosidases"/>
    <property type="match status" value="1"/>
</dbReference>
<gene>
    <name evidence="10" type="primary">glgB</name>
    <name evidence="13" type="ORF">YC6258_04863</name>
</gene>
<dbReference type="RefSeq" id="WP_044618794.1">
    <property type="nucleotide sequence ID" value="NZ_CP007142.1"/>
</dbReference>
<dbReference type="InterPro" id="IPR013780">
    <property type="entry name" value="Glyco_hydro_b"/>
</dbReference>
<dbReference type="SMART" id="SM00642">
    <property type="entry name" value="Aamy"/>
    <property type="match status" value="1"/>
</dbReference>
<keyword evidence="5 10" id="KW-0321">Glycogen metabolism</keyword>
<dbReference type="UniPathway" id="UPA00164"/>
<sequence length="721" mass="83150">MHLIKDLEAALIACPFDILGWQQHQGVDLIRAWIPGAQSIAISSLEEHSEQMEMQELGEGGLFELPWLGNKPKFTYRLHITRSDTSFSIIDPYQFKDRSFQDFPQDEDHIYHNMGAQLCQAQGVDGQTVEGVRFALYAPNARAVSVVGNFNDWDGRRTPMASGNDGIWRLFIPALQAGDLYKYELKNQQGHLLPLKSDPVGFYHEQYPSFASVVTDHSSYQWRDQKWQQRPLPVWKETPICVYEVHAGSWKHHKGQPLSWLELKDQLIPYVVEMGFTHIELLPVMEYPYDGSWGYQPLGLFAPTSRFGTVDDFKTFVDACHQAEIGVIVDWVPAHFPSDAHGLARFDGTPLYEYEDPRRGWHPDWNSYIYDFGRKTVCDFLISSAVAWCDLFHVDGIRVDAVASILYLDYSREEGEWIPNIHGGNHNYEAINFIRRFNSAVYGHFPKAFTVAEESTSFDGVSRPVHNGGLGFGFKWNMGWMHDTLEYMKHEPIHRKYHHNEISFPMVYAYSENYILPLSHDEVVHGKGSIIGKMPGDEWQQTANLRAYYAFMYCHPGKKLNFMGNEFGQVGEWQHQHSLDWHILEFDRHHGIQKLFKDLNHLYRTEPSLYRLDSDPSGFQWLNYGDADASVISFMRFDHNRQGPLIVIANFTPVPHERYRLGVPESGSYQLIFNSDAKEYWGSGFDTGIDYMADEIAQDDQQFSIEVRLPPLATIVIRKQP</sequence>
<keyword evidence="9 10" id="KW-0119">Carbohydrate metabolism</keyword>
<dbReference type="PATRIC" id="fig|1445510.3.peg.4825"/>
<dbReference type="InterPro" id="IPR013783">
    <property type="entry name" value="Ig-like_fold"/>
</dbReference>